<evidence type="ECO:0000259" key="5">
    <source>
        <dbReference type="PROSITE" id="PS50887"/>
    </source>
</evidence>
<evidence type="ECO:0000256" key="3">
    <source>
        <dbReference type="PROSITE-ProRule" id="PRU00169"/>
    </source>
</evidence>
<accession>A0ABT1GBZ4</accession>
<dbReference type="Pfam" id="PF00990">
    <property type="entry name" value="GGDEF"/>
    <property type="match status" value="1"/>
</dbReference>
<dbReference type="NCBIfam" id="TIGR00254">
    <property type="entry name" value="GGDEF"/>
    <property type="match status" value="1"/>
</dbReference>
<dbReference type="SUPFAM" id="SSF52172">
    <property type="entry name" value="CheY-like"/>
    <property type="match status" value="2"/>
</dbReference>
<sequence length="435" mass="49128">MNILVVDHSKVFRALWHKLVLKAGHEPIMVATGEEGLEELKRRRVDLVCVSLTLPDTDGIEFCRLARKTRRGRHVPLILLTSTEDKAARMKAFEAGATDIHSKTDIEELFNQAARFVEEDEQRISGRVLYVEDSSVVAHVMLKILERLGLEVDHYTSATDAYEAFGRHAYDLVISDILVEGEMSGMGLVSRIREKFPDKARVPILAVSGMDDITRRMELFRLGVNDFISKPVIEEEVVARVSNLISNKQLFDQVRAQRRHLYELAMIDQLTGLYNRNSLSEFAKKAFSEANRHDFPLSLILIDLDHFKEINDTHGHLTGDEVLASIGEMLKNNCRDEDFAVRFGGEELMLILPHCTHEDAVQRAEELRQAVETLKPSGIPMTASLGVTSRPHGREVSMEDLFRIADKAVYQAKEKGRNQVIALTAQDYQKQLAAG</sequence>
<dbReference type="PANTHER" id="PTHR45138:SF9">
    <property type="entry name" value="DIGUANYLATE CYCLASE DGCM-RELATED"/>
    <property type="match status" value="1"/>
</dbReference>
<dbReference type="InterPro" id="IPR011006">
    <property type="entry name" value="CheY-like_superfamily"/>
</dbReference>
<dbReference type="InterPro" id="IPR000160">
    <property type="entry name" value="GGDEF_dom"/>
</dbReference>
<evidence type="ECO:0000256" key="2">
    <source>
        <dbReference type="ARBA" id="ARBA00034247"/>
    </source>
</evidence>
<dbReference type="PANTHER" id="PTHR45138">
    <property type="entry name" value="REGULATORY COMPONENTS OF SENSORY TRANSDUCTION SYSTEM"/>
    <property type="match status" value="1"/>
</dbReference>
<dbReference type="EC" id="2.7.7.65" evidence="1"/>
<dbReference type="GO" id="GO:0052621">
    <property type="term" value="F:diguanylate cyclase activity"/>
    <property type="evidence" value="ECO:0007669"/>
    <property type="project" value="UniProtKB-EC"/>
</dbReference>
<keyword evidence="6" id="KW-0548">Nucleotidyltransferase</keyword>
<feature type="domain" description="GGDEF" evidence="5">
    <location>
        <begin position="295"/>
        <end position="425"/>
    </location>
</feature>
<dbReference type="EMBL" id="JALJYF010000002">
    <property type="protein sequence ID" value="MCP1728455.1"/>
    <property type="molecule type" value="Genomic_DNA"/>
</dbReference>
<dbReference type="InterPro" id="IPR043128">
    <property type="entry name" value="Rev_trsase/Diguanyl_cyclase"/>
</dbReference>
<dbReference type="InterPro" id="IPR050469">
    <property type="entry name" value="Diguanylate_Cyclase"/>
</dbReference>
<dbReference type="SMART" id="SM00267">
    <property type="entry name" value="GGDEF"/>
    <property type="match status" value="1"/>
</dbReference>
<dbReference type="PROSITE" id="PS50887">
    <property type="entry name" value="GGDEF"/>
    <property type="match status" value="1"/>
</dbReference>
<dbReference type="Gene3D" id="3.40.50.2300">
    <property type="match status" value="2"/>
</dbReference>
<evidence type="ECO:0000313" key="7">
    <source>
        <dbReference type="Proteomes" id="UP001523550"/>
    </source>
</evidence>
<evidence type="ECO:0000256" key="1">
    <source>
        <dbReference type="ARBA" id="ARBA00012528"/>
    </source>
</evidence>
<dbReference type="InterPro" id="IPR029787">
    <property type="entry name" value="Nucleotide_cyclase"/>
</dbReference>
<keyword evidence="7" id="KW-1185">Reference proteome</keyword>
<dbReference type="Pfam" id="PF00072">
    <property type="entry name" value="Response_reg"/>
    <property type="match status" value="2"/>
</dbReference>
<keyword evidence="6" id="KW-0808">Transferase</keyword>
<reference evidence="6 7" key="1">
    <citation type="submission" date="2022-03" db="EMBL/GenBank/DDBJ databases">
        <title>Genomic Encyclopedia of Type Strains, Phase III (KMG-III): the genomes of soil and plant-associated and newly described type strains.</title>
        <authorList>
            <person name="Whitman W."/>
        </authorList>
    </citation>
    <scope>NUCLEOTIDE SEQUENCE [LARGE SCALE GENOMIC DNA]</scope>
    <source>
        <strain evidence="6 7">BSker1</strain>
    </source>
</reference>
<comment type="caution">
    <text evidence="3">Lacks conserved residue(s) required for the propagation of feature annotation.</text>
</comment>
<protein>
    <recommendedName>
        <fullName evidence="1">diguanylate cyclase</fullName>
        <ecNumber evidence="1">2.7.7.65</ecNumber>
    </recommendedName>
</protein>
<dbReference type="Proteomes" id="UP001523550">
    <property type="component" value="Unassembled WGS sequence"/>
</dbReference>
<feature type="domain" description="Response regulatory" evidence="4">
    <location>
        <begin position="2"/>
        <end position="118"/>
    </location>
</feature>
<dbReference type="CDD" id="cd01949">
    <property type="entry name" value="GGDEF"/>
    <property type="match status" value="1"/>
</dbReference>
<comment type="catalytic activity">
    <reaction evidence="2">
        <text>2 GTP = 3',3'-c-di-GMP + 2 diphosphate</text>
        <dbReference type="Rhea" id="RHEA:24898"/>
        <dbReference type="ChEBI" id="CHEBI:33019"/>
        <dbReference type="ChEBI" id="CHEBI:37565"/>
        <dbReference type="ChEBI" id="CHEBI:58805"/>
        <dbReference type="EC" id="2.7.7.65"/>
    </reaction>
</comment>
<dbReference type="InterPro" id="IPR001789">
    <property type="entry name" value="Sig_transdc_resp-reg_receiver"/>
</dbReference>
<dbReference type="Gene3D" id="3.30.70.270">
    <property type="match status" value="1"/>
</dbReference>
<dbReference type="SMART" id="SM00448">
    <property type="entry name" value="REC"/>
    <property type="match status" value="2"/>
</dbReference>
<evidence type="ECO:0000313" key="6">
    <source>
        <dbReference type="EMBL" id="MCP1728455.1"/>
    </source>
</evidence>
<keyword evidence="3" id="KW-0597">Phosphoprotein</keyword>
<feature type="modified residue" description="4-aspartylphosphate" evidence="3">
    <location>
        <position position="176"/>
    </location>
</feature>
<evidence type="ECO:0000259" key="4">
    <source>
        <dbReference type="PROSITE" id="PS50110"/>
    </source>
</evidence>
<organism evidence="6 7">
    <name type="scientific">Natronospira proteinivora</name>
    <dbReference type="NCBI Taxonomy" id="1807133"/>
    <lineage>
        <taxon>Bacteria</taxon>
        <taxon>Pseudomonadati</taxon>
        <taxon>Pseudomonadota</taxon>
        <taxon>Gammaproteobacteria</taxon>
        <taxon>Natronospirales</taxon>
        <taxon>Natronospiraceae</taxon>
        <taxon>Natronospira</taxon>
    </lineage>
</organism>
<dbReference type="RefSeq" id="WP_253450644.1">
    <property type="nucleotide sequence ID" value="NZ_JALJYF010000002.1"/>
</dbReference>
<gene>
    <name evidence="6" type="ORF">J2T60_002455</name>
</gene>
<dbReference type="SUPFAM" id="SSF55073">
    <property type="entry name" value="Nucleotide cyclase"/>
    <property type="match status" value="1"/>
</dbReference>
<comment type="caution">
    <text evidence="6">The sequence shown here is derived from an EMBL/GenBank/DDBJ whole genome shotgun (WGS) entry which is preliminary data.</text>
</comment>
<dbReference type="CDD" id="cd00156">
    <property type="entry name" value="REC"/>
    <property type="match status" value="1"/>
</dbReference>
<name>A0ABT1GBZ4_9GAMM</name>
<dbReference type="PROSITE" id="PS50110">
    <property type="entry name" value="RESPONSE_REGULATORY"/>
    <property type="match status" value="2"/>
</dbReference>
<feature type="domain" description="Response regulatory" evidence="4">
    <location>
        <begin position="127"/>
        <end position="245"/>
    </location>
</feature>
<proteinExistence type="predicted"/>